<dbReference type="Pfam" id="PF12146">
    <property type="entry name" value="Hydrolase_4"/>
    <property type="match status" value="1"/>
</dbReference>
<reference evidence="2 3" key="1">
    <citation type="submission" date="2023-07" db="EMBL/GenBank/DDBJ databases">
        <title>Sorghum-associated microbial communities from plants grown in Nebraska, USA.</title>
        <authorList>
            <person name="Schachtman D."/>
        </authorList>
    </citation>
    <scope>NUCLEOTIDE SEQUENCE [LARGE SCALE GENOMIC DNA]</scope>
    <source>
        <strain evidence="2 3">BE198</strain>
    </source>
</reference>
<evidence type="ECO:0000313" key="2">
    <source>
        <dbReference type="EMBL" id="MDR7135758.1"/>
    </source>
</evidence>
<dbReference type="Proteomes" id="UP001251524">
    <property type="component" value="Unassembled WGS sequence"/>
</dbReference>
<dbReference type="RefSeq" id="WP_310063728.1">
    <property type="nucleotide sequence ID" value="NZ_JAVDVY010000003.1"/>
</dbReference>
<dbReference type="SUPFAM" id="SSF53474">
    <property type="entry name" value="alpha/beta-Hydrolases"/>
    <property type="match status" value="1"/>
</dbReference>
<protein>
    <submittedName>
        <fullName evidence="2">Pimeloyl-ACP methyl ester carboxylesterase</fullName>
    </submittedName>
</protein>
<name>A0ABU1WDR8_9GAMM</name>
<proteinExistence type="predicted"/>
<feature type="domain" description="Serine aminopeptidase S33" evidence="1">
    <location>
        <begin position="91"/>
        <end position="165"/>
    </location>
</feature>
<dbReference type="Gene3D" id="3.40.50.1820">
    <property type="entry name" value="alpha/beta hydrolase"/>
    <property type="match status" value="1"/>
</dbReference>
<dbReference type="PANTHER" id="PTHR12277">
    <property type="entry name" value="ALPHA/BETA HYDROLASE DOMAIN-CONTAINING PROTEIN"/>
    <property type="match status" value="1"/>
</dbReference>
<dbReference type="EMBL" id="JAVDVY010000003">
    <property type="protein sequence ID" value="MDR7135758.1"/>
    <property type="molecule type" value="Genomic_DNA"/>
</dbReference>
<accession>A0ABU1WDR8</accession>
<evidence type="ECO:0000259" key="1">
    <source>
        <dbReference type="Pfam" id="PF12146"/>
    </source>
</evidence>
<dbReference type="InterPro" id="IPR022742">
    <property type="entry name" value="Hydrolase_4"/>
</dbReference>
<evidence type="ECO:0000313" key="3">
    <source>
        <dbReference type="Proteomes" id="UP001251524"/>
    </source>
</evidence>
<keyword evidence="3" id="KW-1185">Reference proteome</keyword>
<sequence length="273" mass="29308">MRSKPLLGLAALPLLGYAAMCAWLYARQRNIIYVPSATRIHAGLTDFTLERDGVTLRGWVVKAGLPNPVIYFGGNSERIENRRDQLARLLPGRSIFLLAYRGFGASGGEPTESALLGDALALFDHVREQHPGQPISVIGTSLGTGVASYVASKRSVERLVLVAPFDCLVNVAQSHYPLLPMGWIVRDRFDSATHLRGYTGPVMVLRAGQDDVIPAAHTNRLISVLGRPPHVVDLPFADHSTLGSDPALEGALAGFLQADLVRTTEPSVVTGGA</sequence>
<comment type="caution">
    <text evidence="2">The sequence shown here is derived from an EMBL/GenBank/DDBJ whole genome shotgun (WGS) entry which is preliminary data.</text>
</comment>
<gene>
    <name evidence="2" type="ORF">J2X06_002976</name>
</gene>
<dbReference type="InterPro" id="IPR029058">
    <property type="entry name" value="AB_hydrolase_fold"/>
</dbReference>
<organism evidence="2 3">
    <name type="scientific">Lysobacter niastensis</name>
    <dbReference type="NCBI Taxonomy" id="380629"/>
    <lineage>
        <taxon>Bacteria</taxon>
        <taxon>Pseudomonadati</taxon>
        <taxon>Pseudomonadota</taxon>
        <taxon>Gammaproteobacteria</taxon>
        <taxon>Lysobacterales</taxon>
        <taxon>Lysobacteraceae</taxon>
        <taxon>Lysobacter</taxon>
    </lineage>
</organism>